<evidence type="ECO:0000259" key="12">
    <source>
        <dbReference type="Pfam" id="PF00763"/>
    </source>
</evidence>
<comment type="similarity">
    <text evidence="11">Belongs to the tetrahydrofolate dehydrogenase/cyclohydrolase family.</text>
</comment>
<evidence type="ECO:0000256" key="5">
    <source>
        <dbReference type="ARBA" id="ARBA00022801"/>
    </source>
</evidence>
<comment type="pathway">
    <text evidence="1 11">One-carbon metabolism; tetrahydrofolate interconversion.</text>
</comment>
<feature type="binding site" evidence="11">
    <location>
        <position position="230"/>
    </location>
    <ligand>
        <name>NADP(+)</name>
        <dbReference type="ChEBI" id="CHEBI:58349"/>
    </ligand>
</feature>
<feature type="binding site" evidence="11">
    <location>
        <begin position="164"/>
        <end position="166"/>
    </location>
    <ligand>
        <name>NADP(+)</name>
        <dbReference type="ChEBI" id="CHEBI:58349"/>
    </ligand>
</feature>
<feature type="domain" description="Tetrahydrofolate dehydrogenase/cyclohydrolase catalytic" evidence="12">
    <location>
        <begin position="3"/>
        <end position="118"/>
    </location>
</feature>
<comment type="caution">
    <text evidence="11">Lacks conserved residue(s) required for the propagation of feature annotation.</text>
</comment>
<dbReference type="GO" id="GO:0035999">
    <property type="term" value="P:tetrahydrofolate interconversion"/>
    <property type="evidence" value="ECO:0007669"/>
    <property type="project" value="UniProtKB-UniRule"/>
</dbReference>
<dbReference type="InterPro" id="IPR000672">
    <property type="entry name" value="THF_DH/CycHdrlase"/>
</dbReference>
<dbReference type="Gene3D" id="3.40.50.720">
    <property type="entry name" value="NAD(P)-binding Rossmann-like Domain"/>
    <property type="match status" value="1"/>
</dbReference>
<dbReference type="GO" id="GO:0000105">
    <property type="term" value="P:L-histidine biosynthetic process"/>
    <property type="evidence" value="ECO:0007669"/>
    <property type="project" value="UniProtKB-KW"/>
</dbReference>
<dbReference type="FunFam" id="3.40.50.720:FF:000094">
    <property type="entry name" value="Bifunctional protein FolD"/>
    <property type="match status" value="1"/>
</dbReference>
<keyword evidence="5 11" id="KW-0378">Hydrolase</keyword>
<evidence type="ECO:0000256" key="3">
    <source>
        <dbReference type="ARBA" id="ARBA00022605"/>
    </source>
</evidence>
<organism evidence="14 15">
    <name type="scientific">Sinanaerobacter chloroacetimidivorans</name>
    <dbReference type="NCBI Taxonomy" id="2818044"/>
    <lineage>
        <taxon>Bacteria</taxon>
        <taxon>Bacillati</taxon>
        <taxon>Bacillota</taxon>
        <taxon>Clostridia</taxon>
        <taxon>Peptostreptococcales</taxon>
        <taxon>Anaerovoracaceae</taxon>
        <taxon>Sinanaerobacter</taxon>
    </lineage>
</organism>
<evidence type="ECO:0000256" key="1">
    <source>
        <dbReference type="ARBA" id="ARBA00004777"/>
    </source>
</evidence>
<dbReference type="SUPFAM" id="SSF51735">
    <property type="entry name" value="NAD(P)-binding Rossmann-fold domains"/>
    <property type="match status" value="1"/>
</dbReference>
<evidence type="ECO:0000256" key="7">
    <source>
        <dbReference type="ARBA" id="ARBA00023002"/>
    </source>
</evidence>
<keyword evidence="9 11" id="KW-0486">Methionine biosynthesis</keyword>
<dbReference type="CDD" id="cd01080">
    <property type="entry name" value="NAD_bind_m-THF_DH_Cyclohyd"/>
    <property type="match status" value="1"/>
</dbReference>
<dbReference type="Gene3D" id="3.40.50.10860">
    <property type="entry name" value="Leucine Dehydrogenase, chain A, domain 1"/>
    <property type="match status" value="1"/>
</dbReference>
<comment type="catalytic activity">
    <reaction evidence="11">
        <text>(6R)-5,10-methylene-5,6,7,8-tetrahydrofolate + NADP(+) = (6R)-5,10-methenyltetrahydrofolate + NADPH</text>
        <dbReference type="Rhea" id="RHEA:22812"/>
        <dbReference type="ChEBI" id="CHEBI:15636"/>
        <dbReference type="ChEBI" id="CHEBI:57455"/>
        <dbReference type="ChEBI" id="CHEBI:57783"/>
        <dbReference type="ChEBI" id="CHEBI:58349"/>
        <dbReference type="EC" id="1.5.1.5"/>
    </reaction>
</comment>
<keyword evidence="4 11" id="KW-0658">Purine biosynthesis</keyword>
<dbReference type="InterPro" id="IPR036291">
    <property type="entry name" value="NAD(P)-bd_dom_sf"/>
</dbReference>
<dbReference type="Pfam" id="PF02882">
    <property type="entry name" value="THF_DHG_CYH_C"/>
    <property type="match status" value="1"/>
</dbReference>
<evidence type="ECO:0000256" key="10">
    <source>
        <dbReference type="ARBA" id="ARBA00023268"/>
    </source>
</evidence>
<dbReference type="AlphaFoldDB" id="A0A8J8B2D2"/>
<dbReference type="PANTHER" id="PTHR48099">
    <property type="entry name" value="C-1-TETRAHYDROFOLATE SYNTHASE, CYTOPLASMIC-RELATED"/>
    <property type="match status" value="1"/>
</dbReference>
<dbReference type="HAMAP" id="MF_01576">
    <property type="entry name" value="THF_DHG_CYH"/>
    <property type="match status" value="1"/>
</dbReference>
<dbReference type="UniPathway" id="UPA00193"/>
<dbReference type="InterPro" id="IPR020631">
    <property type="entry name" value="THF_DH/CycHdrlase_NAD-bd_dom"/>
</dbReference>
<dbReference type="Pfam" id="PF00763">
    <property type="entry name" value="THF_DHG_CYH"/>
    <property type="match status" value="1"/>
</dbReference>
<dbReference type="RefSeq" id="WP_227018752.1">
    <property type="nucleotide sequence ID" value="NZ_JAGSND010000007.1"/>
</dbReference>
<accession>A0A8J8B2D2</accession>
<dbReference type="GO" id="GO:0004488">
    <property type="term" value="F:methylenetetrahydrofolate dehydrogenase (NADP+) activity"/>
    <property type="evidence" value="ECO:0007669"/>
    <property type="project" value="UniProtKB-UniRule"/>
</dbReference>
<evidence type="ECO:0000256" key="4">
    <source>
        <dbReference type="ARBA" id="ARBA00022755"/>
    </source>
</evidence>
<evidence type="ECO:0000256" key="11">
    <source>
        <dbReference type="HAMAP-Rule" id="MF_01576"/>
    </source>
</evidence>
<name>A0A8J8B2D2_9FIRM</name>
<keyword evidence="8 11" id="KW-0368">Histidine biosynthesis</keyword>
<gene>
    <name evidence="11" type="primary">folD</name>
    <name evidence="14" type="ORF">KCX82_12140</name>
</gene>
<keyword evidence="10 11" id="KW-0511">Multifunctional enzyme</keyword>
<dbReference type="InterPro" id="IPR020630">
    <property type="entry name" value="THF_DH/CycHdrlase_cat_dom"/>
</dbReference>
<dbReference type="GO" id="GO:0004477">
    <property type="term" value="F:methenyltetrahydrofolate cyclohydrolase activity"/>
    <property type="evidence" value="ECO:0007669"/>
    <property type="project" value="UniProtKB-UniRule"/>
</dbReference>
<dbReference type="Proteomes" id="UP000675664">
    <property type="component" value="Unassembled WGS sequence"/>
</dbReference>
<evidence type="ECO:0000256" key="9">
    <source>
        <dbReference type="ARBA" id="ARBA00023167"/>
    </source>
</evidence>
<evidence type="ECO:0000313" key="15">
    <source>
        <dbReference type="Proteomes" id="UP000675664"/>
    </source>
</evidence>
<keyword evidence="2 11" id="KW-0554">One-carbon metabolism</keyword>
<evidence type="ECO:0000313" key="14">
    <source>
        <dbReference type="EMBL" id="MBR0598631.1"/>
    </source>
</evidence>
<evidence type="ECO:0000259" key="13">
    <source>
        <dbReference type="Pfam" id="PF02882"/>
    </source>
</evidence>
<reference evidence="14" key="1">
    <citation type="submission" date="2021-04" db="EMBL/GenBank/DDBJ databases">
        <title>Sinoanaerobacter chloroacetimidivorans sp. nov., an obligate anaerobic bacterium isolated from anaerobic sludge.</title>
        <authorList>
            <person name="Bao Y."/>
        </authorList>
    </citation>
    <scope>NUCLEOTIDE SEQUENCE</scope>
    <source>
        <strain evidence="14">BAD-6</strain>
    </source>
</reference>
<sequence>MLLKGKPVADKIRNEILEAVNECKASGQSLPKIAILRVGTRQDDIAYESRVLKNCAELGIEAEVKEVENNISMADFMNVLDQLNEEPKIHGILIFRPLPDQLDAEVISRSIKPEKDIDCMSPVNTEKVFIGDKSGIAPCTPEAVIEILKYYKYELSGKNIAIVNRSMVLGKPLAMLFLNENSTVTMCHSKTKNLPEVTSIADIVVTGVGKAKFFGKEFFSENSVIVDVGINLDDDNKLCGDVDFDEVSECVSSISPVPGGVGTVTSMILLSHVIKAMKLQQNK</sequence>
<reference evidence="14" key="2">
    <citation type="submission" date="2021-04" db="EMBL/GenBank/DDBJ databases">
        <authorList>
            <person name="Liu J."/>
        </authorList>
    </citation>
    <scope>NUCLEOTIDE SEQUENCE</scope>
    <source>
        <strain evidence="14">BAD-6</strain>
    </source>
</reference>
<evidence type="ECO:0000256" key="8">
    <source>
        <dbReference type="ARBA" id="ARBA00023102"/>
    </source>
</evidence>
<evidence type="ECO:0000256" key="2">
    <source>
        <dbReference type="ARBA" id="ARBA00022563"/>
    </source>
</evidence>
<comment type="caution">
    <text evidence="14">The sequence shown here is derived from an EMBL/GenBank/DDBJ whole genome shotgun (WGS) entry which is preliminary data.</text>
</comment>
<dbReference type="GO" id="GO:0006164">
    <property type="term" value="P:purine nucleotide biosynthetic process"/>
    <property type="evidence" value="ECO:0007669"/>
    <property type="project" value="UniProtKB-KW"/>
</dbReference>
<comment type="subunit">
    <text evidence="11">Homodimer.</text>
</comment>
<protein>
    <recommendedName>
        <fullName evidence="11">Bifunctional protein FolD</fullName>
    </recommendedName>
    <domain>
        <recommendedName>
            <fullName evidence="11">Methylenetetrahydrofolate dehydrogenase</fullName>
            <ecNumber evidence="11">1.5.1.5</ecNumber>
        </recommendedName>
    </domain>
    <domain>
        <recommendedName>
            <fullName evidence="11">Methenyltetrahydrofolate cyclohydrolase</fullName>
            <ecNumber evidence="11">3.5.4.9</ecNumber>
        </recommendedName>
    </domain>
</protein>
<keyword evidence="6 11" id="KW-0521">NADP</keyword>
<keyword evidence="3 11" id="KW-0028">Amino-acid biosynthesis</keyword>
<dbReference type="EC" id="1.5.1.5" evidence="11"/>
<dbReference type="InterPro" id="IPR046346">
    <property type="entry name" value="Aminoacid_DH-like_N_sf"/>
</dbReference>
<feature type="domain" description="Tetrahydrofolate dehydrogenase/cyclohydrolase NAD(P)-binding" evidence="13">
    <location>
        <begin position="138"/>
        <end position="280"/>
    </location>
</feature>
<dbReference type="GO" id="GO:0005829">
    <property type="term" value="C:cytosol"/>
    <property type="evidence" value="ECO:0007669"/>
    <property type="project" value="TreeGrafter"/>
</dbReference>
<dbReference type="SUPFAM" id="SSF53223">
    <property type="entry name" value="Aminoacid dehydrogenase-like, N-terminal domain"/>
    <property type="match status" value="1"/>
</dbReference>
<dbReference type="GO" id="GO:0009086">
    <property type="term" value="P:methionine biosynthetic process"/>
    <property type="evidence" value="ECO:0007669"/>
    <property type="project" value="UniProtKB-KW"/>
</dbReference>
<evidence type="ECO:0000256" key="6">
    <source>
        <dbReference type="ARBA" id="ARBA00022857"/>
    </source>
</evidence>
<keyword evidence="7 11" id="KW-0560">Oxidoreductase</keyword>
<keyword evidence="15" id="KW-1185">Reference proteome</keyword>
<dbReference type="PRINTS" id="PR00085">
    <property type="entry name" value="THFDHDRGNASE"/>
</dbReference>
<dbReference type="PANTHER" id="PTHR48099:SF5">
    <property type="entry name" value="C-1-TETRAHYDROFOLATE SYNTHASE, CYTOPLASMIC"/>
    <property type="match status" value="1"/>
</dbReference>
<comment type="function">
    <text evidence="11">Catalyzes the oxidation of 5,10-methylenetetrahydrofolate to 5,10-methenyltetrahydrofolate and then the hydrolysis of 5,10-methenyltetrahydrofolate to 10-formyltetrahydrofolate.</text>
</comment>
<comment type="catalytic activity">
    <reaction evidence="11">
        <text>(6R)-5,10-methenyltetrahydrofolate + H2O = (6R)-10-formyltetrahydrofolate + H(+)</text>
        <dbReference type="Rhea" id="RHEA:23700"/>
        <dbReference type="ChEBI" id="CHEBI:15377"/>
        <dbReference type="ChEBI" id="CHEBI:15378"/>
        <dbReference type="ChEBI" id="CHEBI:57455"/>
        <dbReference type="ChEBI" id="CHEBI:195366"/>
        <dbReference type="EC" id="3.5.4.9"/>
    </reaction>
</comment>
<dbReference type="EMBL" id="JAGSND010000007">
    <property type="protein sequence ID" value="MBR0598631.1"/>
    <property type="molecule type" value="Genomic_DNA"/>
</dbReference>
<proteinExistence type="inferred from homology"/>
<dbReference type="EC" id="3.5.4.9" evidence="11"/>